<evidence type="ECO:0000313" key="1">
    <source>
        <dbReference type="EMBL" id="ONI42822.1"/>
    </source>
</evidence>
<gene>
    <name evidence="1" type="ORF">AN396_13030</name>
</gene>
<proteinExistence type="predicted"/>
<dbReference type="EMBL" id="LJDB01000006">
    <property type="protein sequence ID" value="ONI42822.1"/>
    <property type="molecule type" value="Genomic_DNA"/>
</dbReference>
<keyword evidence="2" id="KW-1185">Reference proteome</keyword>
<sequence length="186" mass="20652">MILVIDNYDSFTFNLVQMIGSVTKEEIIVKRNDEITVEEVYELAPTHIVISPGPGRPAEAGICKKLLLKIKDIPILGVCLGHQAICETFGGDVVKAKELMHGKSSEIKIDNTNKLFTGMEEIILVGRYHSLIGEKLPDCLDIIGSSLSKEVMAVCHKEYPVYGVQFHPESILTENGDIIIRNFLEI</sequence>
<protein>
    <submittedName>
        <fullName evidence="1">Aminodeoxychorismate/anthranilate synthase component II</fullName>
    </submittedName>
</protein>
<reference evidence="1" key="1">
    <citation type="submission" date="2016-08" db="EMBL/GenBank/DDBJ databases">
        <authorList>
            <person name="Ngugi D.K."/>
            <person name="Miyake S."/>
            <person name="Stingl U."/>
        </authorList>
    </citation>
    <scope>NUCLEOTIDE SEQUENCE</scope>
    <source>
        <strain evidence="1">SCG-B11WGA-EpuloA1</strain>
    </source>
</reference>
<organism evidence="1 2">
    <name type="scientific">Candidatus Epulonipiscium fishelsonii</name>
    <dbReference type="NCBI Taxonomy" id="77094"/>
    <lineage>
        <taxon>Bacteria</taxon>
        <taxon>Bacillati</taxon>
        <taxon>Bacillota</taxon>
        <taxon>Clostridia</taxon>
        <taxon>Lachnospirales</taxon>
        <taxon>Lachnospiraceae</taxon>
        <taxon>Candidatus Epulonipiscium</taxon>
    </lineage>
</organism>
<accession>A0ACC8XH08</accession>
<dbReference type="Proteomes" id="UP000188605">
    <property type="component" value="Unassembled WGS sequence"/>
</dbReference>
<name>A0ACC8XH08_9FIRM</name>
<evidence type="ECO:0000313" key="2">
    <source>
        <dbReference type="Proteomes" id="UP000188605"/>
    </source>
</evidence>
<comment type="caution">
    <text evidence="1">The sequence shown here is derived from an EMBL/GenBank/DDBJ whole genome shotgun (WGS) entry which is preliminary data.</text>
</comment>